<evidence type="ECO:0000313" key="3">
    <source>
        <dbReference type="Proteomes" id="UP001500888"/>
    </source>
</evidence>
<name>A0ABP7HUA9_9ACTN</name>
<dbReference type="Proteomes" id="UP001500888">
    <property type="component" value="Unassembled WGS sequence"/>
</dbReference>
<proteinExistence type="predicted"/>
<keyword evidence="3" id="KW-1185">Reference proteome</keyword>
<evidence type="ECO:0000256" key="1">
    <source>
        <dbReference type="SAM" id="MobiDB-lite"/>
    </source>
</evidence>
<feature type="region of interest" description="Disordered" evidence="1">
    <location>
        <begin position="34"/>
        <end position="57"/>
    </location>
</feature>
<comment type="caution">
    <text evidence="2">The sequence shown here is derived from an EMBL/GenBank/DDBJ whole genome shotgun (WGS) entry which is preliminary data.</text>
</comment>
<sequence length="101" mass="10493">MDLPAAFAGVIALVRFSRSPVGVRAPVVNQLFGKGSRHSAPAIGSHPEADGAPDGVGVAGAATAGTAEPVIIKAIRVKIENARGKRTCPPGSVFLRRRWHF</sequence>
<protein>
    <submittedName>
        <fullName evidence="2">Uncharacterized protein</fullName>
    </submittedName>
</protein>
<dbReference type="EMBL" id="BAAAZR010000004">
    <property type="protein sequence ID" value="GAA3803823.1"/>
    <property type="molecule type" value="Genomic_DNA"/>
</dbReference>
<reference evidence="3" key="1">
    <citation type="journal article" date="2019" name="Int. J. Syst. Evol. Microbiol.">
        <title>The Global Catalogue of Microorganisms (GCM) 10K type strain sequencing project: providing services to taxonomists for standard genome sequencing and annotation.</title>
        <authorList>
            <consortium name="The Broad Institute Genomics Platform"/>
            <consortium name="The Broad Institute Genome Sequencing Center for Infectious Disease"/>
            <person name="Wu L."/>
            <person name="Ma J."/>
        </authorList>
    </citation>
    <scope>NUCLEOTIDE SEQUENCE [LARGE SCALE GENOMIC DNA]</scope>
    <source>
        <strain evidence="3">JCM 16908</strain>
    </source>
</reference>
<organism evidence="2 3">
    <name type="scientific">Sphaerisporangium flaviroseum</name>
    <dbReference type="NCBI Taxonomy" id="509199"/>
    <lineage>
        <taxon>Bacteria</taxon>
        <taxon>Bacillati</taxon>
        <taxon>Actinomycetota</taxon>
        <taxon>Actinomycetes</taxon>
        <taxon>Streptosporangiales</taxon>
        <taxon>Streptosporangiaceae</taxon>
        <taxon>Sphaerisporangium</taxon>
    </lineage>
</organism>
<gene>
    <name evidence="2" type="ORF">GCM10022226_24510</name>
</gene>
<accession>A0ABP7HUA9</accession>
<evidence type="ECO:0000313" key="2">
    <source>
        <dbReference type="EMBL" id="GAA3803823.1"/>
    </source>
</evidence>